<dbReference type="Gene3D" id="3.40.630.30">
    <property type="match status" value="1"/>
</dbReference>
<dbReference type="GO" id="GO:0016747">
    <property type="term" value="F:acyltransferase activity, transferring groups other than amino-acyl groups"/>
    <property type="evidence" value="ECO:0007669"/>
    <property type="project" value="InterPro"/>
</dbReference>
<dbReference type="RefSeq" id="XP_056762202.1">
    <property type="nucleotide sequence ID" value="XM_056913353.1"/>
</dbReference>
<dbReference type="CDD" id="cd04301">
    <property type="entry name" value="NAT_SF"/>
    <property type="match status" value="1"/>
</dbReference>
<name>A0AAD6FYJ0_9EURO</name>
<dbReference type="PANTHER" id="PTHR42791:SF17">
    <property type="entry name" value="ACETYLTRANSFERASE, GNAT FAMILY FAMILY (AFU_ORTHOLOGUE AFUA_8G05690)"/>
    <property type="match status" value="1"/>
</dbReference>
<reference evidence="2" key="2">
    <citation type="journal article" date="2023" name="IMA Fungus">
        <title>Comparative genomic study of the Penicillium genus elucidates a diverse pangenome and 15 lateral gene transfer events.</title>
        <authorList>
            <person name="Petersen C."/>
            <person name="Sorensen T."/>
            <person name="Nielsen M.R."/>
            <person name="Sondergaard T.E."/>
            <person name="Sorensen J.L."/>
            <person name="Fitzpatrick D.A."/>
            <person name="Frisvad J.C."/>
            <person name="Nielsen K.L."/>
        </authorList>
    </citation>
    <scope>NUCLEOTIDE SEQUENCE</scope>
    <source>
        <strain evidence="2">IBT 16125</strain>
    </source>
</reference>
<evidence type="ECO:0000313" key="3">
    <source>
        <dbReference type="Proteomes" id="UP001213681"/>
    </source>
</evidence>
<organism evidence="2 3">
    <name type="scientific">Penicillium daleae</name>
    <dbReference type="NCBI Taxonomy" id="63821"/>
    <lineage>
        <taxon>Eukaryota</taxon>
        <taxon>Fungi</taxon>
        <taxon>Dikarya</taxon>
        <taxon>Ascomycota</taxon>
        <taxon>Pezizomycotina</taxon>
        <taxon>Eurotiomycetes</taxon>
        <taxon>Eurotiomycetidae</taxon>
        <taxon>Eurotiales</taxon>
        <taxon>Aspergillaceae</taxon>
        <taxon>Penicillium</taxon>
    </lineage>
</organism>
<dbReference type="InterPro" id="IPR052523">
    <property type="entry name" value="Trichothecene_AcTrans"/>
</dbReference>
<dbReference type="GeneID" id="81603596"/>
<dbReference type="InterPro" id="IPR016181">
    <property type="entry name" value="Acyl_CoA_acyltransferase"/>
</dbReference>
<keyword evidence="3" id="KW-1185">Reference proteome</keyword>
<dbReference type="PANTHER" id="PTHR42791">
    <property type="entry name" value="GNAT FAMILY ACETYLTRANSFERASE"/>
    <property type="match status" value="1"/>
</dbReference>
<sequence>MASLCVQPVTLNDIPTLTQLWYRAFSIPINLRMFPNTPGVRVWWDETNRRDLLHNPLRKLFKVVDPARPEFVIAYAKWDLDPSESGERFLPWHEESDRETCERLFDGLDEERRHFLGDRKHYYLDTLLTHPEYRRQGAASLLIQWGCDLADQNGVAAYLDAHVDAAPLYRKFGFKDRDDIGVTSDGALPMIREPQKRD</sequence>
<accession>A0AAD6FYJ0</accession>
<dbReference type="Proteomes" id="UP001213681">
    <property type="component" value="Unassembled WGS sequence"/>
</dbReference>
<evidence type="ECO:0000313" key="2">
    <source>
        <dbReference type="EMBL" id="KAJ5438973.1"/>
    </source>
</evidence>
<dbReference type="InterPro" id="IPR000182">
    <property type="entry name" value="GNAT_dom"/>
</dbReference>
<dbReference type="PROSITE" id="PS51186">
    <property type="entry name" value="GNAT"/>
    <property type="match status" value="1"/>
</dbReference>
<protein>
    <recommendedName>
        <fullName evidence="1">N-acetyltransferase domain-containing protein</fullName>
    </recommendedName>
</protein>
<proteinExistence type="predicted"/>
<comment type="caution">
    <text evidence="2">The sequence shown here is derived from an EMBL/GenBank/DDBJ whole genome shotgun (WGS) entry which is preliminary data.</text>
</comment>
<dbReference type="SUPFAM" id="SSF55729">
    <property type="entry name" value="Acyl-CoA N-acyltransferases (Nat)"/>
    <property type="match status" value="1"/>
</dbReference>
<reference evidence="2" key="1">
    <citation type="submission" date="2022-12" db="EMBL/GenBank/DDBJ databases">
        <authorList>
            <person name="Petersen C."/>
        </authorList>
    </citation>
    <scope>NUCLEOTIDE SEQUENCE</scope>
    <source>
        <strain evidence="2">IBT 16125</strain>
    </source>
</reference>
<feature type="domain" description="N-acetyltransferase" evidence="1">
    <location>
        <begin position="62"/>
        <end position="195"/>
    </location>
</feature>
<gene>
    <name evidence="2" type="ORF">N7458_009971</name>
</gene>
<dbReference type="EMBL" id="JAPVEA010000008">
    <property type="protein sequence ID" value="KAJ5438973.1"/>
    <property type="molecule type" value="Genomic_DNA"/>
</dbReference>
<evidence type="ECO:0000259" key="1">
    <source>
        <dbReference type="PROSITE" id="PS51186"/>
    </source>
</evidence>
<dbReference type="Pfam" id="PF00583">
    <property type="entry name" value="Acetyltransf_1"/>
    <property type="match status" value="1"/>
</dbReference>
<dbReference type="AlphaFoldDB" id="A0AAD6FYJ0"/>